<comment type="caution">
    <text evidence="1">The sequence shown here is derived from an EMBL/GenBank/DDBJ whole genome shotgun (WGS) entry which is preliminary data.</text>
</comment>
<evidence type="ECO:0000313" key="1">
    <source>
        <dbReference type="EMBL" id="KAG4306528.1"/>
    </source>
</evidence>
<name>A0ACB7CH28_9ASCO</name>
<sequence>MSIFLANSRLNVWRGIFQKSYKFKWVLRICTYSTSSSIRNIGILAHVDAGKTTVVERMLFYSGCTRRIGEVDKGSTIMDYLPMERQRGITIKAAAIWFLWNGNRINFIDTPGHADFVFEVERALSVIDGAVVLLDAIAGVEAQTVHVWERAVSFRLPRVVFVNKMDLLGADSTRVLLQLRHQLGARPVPMQIPIFDNGPGKNGSFCGIVDIITLESLIWPLTGNGSVFTRQPLDISVNNELLSQVVSARTLLVETLAETDEVLIDKFLVSDCNPMRLCSEMLQQSVRRATLSNYLVPVFYGSAFKNIGIQPLLDAMVAYLPTLKERQNILGRYISDKSDNRSTSVSTNNDNASNINGLFSTSPRSCITESYHTFVSDSVPEKTVSIIGDSSRSRFQEHIKFLCESHAYFEKTKVLAIVFKVIVEKTIKYVYVSVRQVLLRIGCLRKGQWLRVVRGGRIRVEQLLEGFGGTAISGKEYIVSSRSNSNVYKINTGPPISRIETGNWGIIISNDGICTGDIFVEDMDAKTDIISGHLKNLKIHDKSNMLTDTKLDIERFTVSRLPVPVVTVALEPFGASTAYTLSQALTWLLDEDPSLRVDDNDGQILLSGIGELHIAAACDRLRNHFCMDFQVGEVQFRCWEKILSEASVQRTYETNVQGKKISLNVSVRLEPINSHKKLKDDVDNEIVINESIMTAFSYLGAEKIKNACISGVLAGLQCGPIKGFPISGAKVVLESVDVYGAIATASILGEAVRFSVAYLISTFPKHSISILEPIMHVIITLPYEKDIGNVVKDLTGLRQGKLVSMEGNPSGQYILVARVLLRYMLGYSGILRGLTSGTGSFVMSLDHFGINY</sequence>
<evidence type="ECO:0000313" key="2">
    <source>
        <dbReference type="Proteomes" id="UP000768646"/>
    </source>
</evidence>
<proteinExistence type="predicted"/>
<gene>
    <name evidence="1" type="ORF">PORY_000516</name>
</gene>
<keyword evidence="2" id="KW-1185">Reference proteome</keyword>
<dbReference type="EMBL" id="JABTEG010000001">
    <property type="protein sequence ID" value="KAG4306528.1"/>
    <property type="molecule type" value="Genomic_DNA"/>
</dbReference>
<protein>
    <submittedName>
        <fullName evidence="1">Uncharacterized protein</fullName>
    </submittedName>
</protein>
<reference evidence="1 2" key="1">
    <citation type="journal article" date="2021" name="Commun. Biol.">
        <title>Genomic insights into the host specific adaptation of the Pneumocystis genus.</title>
        <authorList>
            <person name="Cisse O.H."/>
            <person name="Ma L."/>
            <person name="Dekker J.P."/>
            <person name="Khil P.P."/>
            <person name="Youn J.-H."/>
            <person name="Brenchley J.M."/>
            <person name="Blair R."/>
            <person name="Pahar B."/>
            <person name="Chabe M."/>
            <person name="Van Rompay K.K.A."/>
            <person name="Keesler R."/>
            <person name="Sukura A."/>
            <person name="Hirsch V."/>
            <person name="Kutty G."/>
            <person name="Liu Y."/>
            <person name="Peng L."/>
            <person name="Chen J."/>
            <person name="Song J."/>
            <person name="Weissenbacher-Lang C."/>
            <person name="Xu J."/>
            <person name="Upham N.S."/>
            <person name="Stajich J.E."/>
            <person name="Cuomo C.A."/>
            <person name="Cushion M.T."/>
            <person name="Kovacs J.A."/>
        </authorList>
    </citation>
    <scope>NUCLEOTIDE SEQUENCE [LARGE SCALE GENOMIC DNA]</scope>
    <source>
        <strain evidence="1 2">RABM</strain>
    </source>
</reference>
<accession>A0ACB7CH28</accession>
<dbReference type="Proteomes" id="UP000768646">
    <property type="component" value="Unassembled WGS sequence"/>
</dbReference>
<organism evidence="1 2">
    <name type="scientific">Pneumocystis oryctolagi</name>
    <dbReference type="NCBI Taxonomy" id="42067"/>
    <lineage>
        <taxon>Eukaryota</taxon>
        <taxon>Fungi</taxon>
        <taxon>Dikarya</taxon>
        <taxon>Ascomycota</taxon>
        <taxon>Taphrinomycotina</taxon>
        <taxon>Pneumocystomycetes</taxon>
        <taxon>Pneumocystaceae</taxon>
        <taxon>Pneumocystis</taxon>
    </lineage>
</organism>